<accession>A0A2V1DNQ9</accession>
<dbReference type="OrthoDB" id="2991872at2759"/>
<reference evidence="1 2" key="1">
    <citation type="journal article" date="2018" name="Sci. Rep.">
        <title>Comparative genomics provides insights into the lifestyle and reveals functional heterogeneity of dark septate endophytic fungi.</title>
        <authorList>
            <person name="Knapp D.G."/>
            <person name="Nemeth J.B."/>
            <person name="Barry K."/>
            <person name="Hainaut M."/>
            <person name="Henrissat B."/>
            <person name="Johnson J."/>
            <person name="Kuo A."/>
            <person name="Lim J.H.P."/>
            <person name="Lipzen A."/>
            <person name="Nolan M."/>
            <person name="Ohm R.A."/>
            <person name="Tamas L."/>
            <person name="Grigoriev I.V."/>
            <person name="Spatafora J.W."/>
            <person name="Nagy L.G."/>
            <person name="Kovacs G.M."/>
        </authorList>
    </citation>
    <scope>NUCLEOTIDE SEQUENCE [LARGE SCALE GENOMIC DNA]</scope>
    <source>
        <strain evidence="1 2">DSE2036</strain>
    </source>
</reference>
<evidence type="ECO:0000313" key="1">
    <source>
        <dbReference type="EMBL" id="PVH99776.1"/>
    </source>
</evidence>
<feature type="non-terminal residue" evidence="1">
    <location>
        <position position="172"/>
    </location>
</feature>
<name>A0A2V1DNQ9_9PLEO</name>
<protein>
    <recommendedName>
        <fullName evidence="3">Transcription factor domain-containing protein</fullName>
    </recommendedName>
</protein>
<dbReference type="EMBL" id="KZ805385">
    <property type="protein sequence ID" value="PVH99776.1"/>
    <property type="molecule type" value="Genomic_DNA"/>
</dbReference>
<evidence type="ECO:0000313" key="2">
    <source>
        <dbReference type="Proteomes" id="UP000244855"/>
    </source>
</evidence>
<keyword evidence="2" id="KW-1185">Reference proteome</keyword>
<organism evidence="1 2">
    <name type="scientific">Periconia macrospinosa</name>
    <dbReference type="NCBI Taxonomy" id="97972"/>
    <lineage>
        <taxon>Eukaryota</taxon>
        <taxon>Fungi</taxon>
        <taxon>Dikarya</taxon>
        <taxon>Ascomycota</taxon>
        <taxon>Pezizomycotina</taxon>
        <taxon>Dothideomycetes</taxon>
        <taxon>Pleosporomycetidae</taxon>
        <taxon>Pleosporales</taxon>
        <taxon>Massarineae</taxon>
        <taxon>Periconiaceae</taxon>
        <taxon>Periconia</taxon>
    </lineage>
</organism>
<dbReference type="Proteomes" id="UP000244855">
    <property type="component" value="Unassembled WGS sequence"/>
</dbReference>
<evidence type="ECO:0008006" key="3">
    <source>
        <dbReference type="Google" id="ProtNLM"/>
    </source>
</evidence>
<proteinExistence type="predicted"/>
<dbReference type="STRING" id="97972.A0A2V1DNQ9"/>
<sequence length="172" mass="19456">AQPVCQRCIKSQRICVSVESVKQQSFTIHVENQFAAGKKQRPRGPRPSKVPLQPIVDLQARAVAYFLHNHFQAFEDMPGVSKTWTECFHEWAAAGKRSQTVDLALSSLALAVFARANIWRPAATEGCKTYIHLLQHMQSRILHMSGNSVDPEEIDAYLLAVYFMARYESILQ</sequence>
<dbReference type="AlphaFoldDB" id="A0A2V1DNQ9"/>
<feature type="non-terminal residue" evidence="1">
    <location>
        <position position="1"/>
    </location>
</feature>
<gene>
    <name evidence="1" type="ORF">DM02DRAFT_508544</name>
</gene>